<dbReference type="InterPro" id="IPR000214">
    <property type="entry name" value="Znf_DNA_glyclase/AP_lyase"/>
</dbReference>
<evidence type="ECO:0000313" key="19">
    <source>
        <dbReference type="Proteomes" id="UP001597199"/>
    </source>
</evidence>
<dbReference type="InterPro" id="IPR020629">
    <property type="entry name" value="FPG_Glyclase"/>
</dbReference>
<evidence type="ECO:0000256" key="4">
    <source>
        <dbReference type="ARBA" id="ARBA00022723"/>
    </source>
</evidence>
<keyword evidence="8 15" id="KW-0862">Zinc</keyword>
<evidence type="ECO:0000256" key="6">
    <source>
        <dbReference type="ARBA" id="ARBA00022771"/>
    </source>
</evidence>
<keyword evidence="7 15" id="KW-0378">Hydrolase</keyword>
<dbReference type="HAMAP" id="MF_00103">
    <property type="entry name" value="Fapy_DNA_glycosyl"/>
    <property type="match status" value="1"/>
</dbReference>
<dbReference type="SUPFAM" id="SSF81624">
    <property type="entry name" value="N-terminal domain of MutM-like DNA repair proteins"/>
    <property type="match status" value="1"/>
</dbReference>
<dbReference type="NCBIfam" id="TIGR00577">
    <property type="entry name" value="fpg"/>
    <property type="match status" value="1"/>
</dbReference>
<keyword evidence="19" id="KW-1185">Reference proteome</keyword>
<feature type="domain" description="Formamidopyrimidine-DNA glycosylase catalytic" evidence="17">
    <location>
        <begin position="2"/>
        <end position="114"/>
    </location>
</feature>
<dbReference type="SMART" id="SM01232">
    <property type="entry name" value="H2TH"/>
    <property type="match status" value="1"/>
</dbReference>
<feature type="active site" description="Proton donor; for delta-elimination activity" evidence="15">
    <location>
        <position position="264"/>
    </location>
</feature>
<dbReference type="RefSeq" id="WP_204118098.1">
    <property type="nucleotide sequence ID" value="NZ_BOLV01000002.1"/>
</dbReference>
<proteinExistence type="inferred from homology"/>
<gene>
    <name evidence="15 18" type="primary">mutM</name>
    <name evidence="15" type="synonym">fpg</name>
    <name evidence="18" type="ORF">ACFQ41_08160</name>
</gene>
<feature type="domain" description="FPG-type" evidence="16">
    <location>
        <begin position="240"/>
        <end position="274"/>
    </location>
</feature>
<comment type="catalytic activity">
    <reaction evidence="14 15">
        <text>2'-deoxyribonucleotide-(2'-deoxyribose 5'-phosphate)-2'-deoxyribonucleotide-DNA = a 3'-end 2'-deoxyribonucleotide-(2,3-dehydro-2,3-deoxyribose 5'-phosphate)-DNA + a 5'-end 5'-phospho-2'-deoxyribonucleoside-DNA + H(+)</text>
        <dbReference type="Rhea" id="RHEA:66592"/>
        <dbReference type="Rhea" id="RHEA-COMP:13180"/>
        <dbReference type="Rhea" id="RHEA-COMP:16897"/>
        <dbReference type="Rhea" id="RHEA-COMP:17067"/>
        <dbReference type="ChEBI" id="CHEBI:15378"/>
        <dbReference type="ChEBI" id="CHEBI:136412"/>
        <dbReference type="ChEBI" id="CHEBI:157695"/>
        <dbReference type="ChEBI" id="CHEBI:167181"/>
        <dbReference type="EC" id="4.2.99.18"/>
    </reaction>
</comment>
<comment type="subunit">
    <text evidence="3 15">Monomer.</text>
</comment>
<sequence>MPELPEVENVRLGLTKLIVGKTVAQVGTDWEKILVGGLALFQTALAGATVTGIDRRGKYLLIRFGALTIVSHLRMEGKYQLAPTVDTPKPRFLHVWFTFTDGSQLRYLDMRKFGRMQLVTTGEETKAVAGLAKMGPEPTAATFDLKAFKAALAKRKAPIKSVILDQTVVAGVGNIYADETLWLARINPEQPANTLSARAVKALHDAIIAELQKAITLGGTSVHSFVDADGHRGAMQDQLHVYDREGTPCDRCGTTIVKIKVGQRGTHYCPHCQPKRG</sequence>
<dbReference type="EC" id="3.2.2.23" evidence="15"/>
<dbReference type="Gene3D" id="1.10.8.50">
    <property type="match status" value="1"/>
</dbReference>
<evidence type="ECO:0000256" key="13">
    <source>
        <dbReference type="ARBA" id="ARBA00023295"/>
    </source>
</evidence>
<dbReference type="SUPFAM" id="SSF57716">
    <property type="entry name" value="Glucocorticoid receptor-like (DNA-binding domain)"/>
    <property type="match status" value="1"/>
</dbReference>
<dbReference type="SUPFAM" id="SSF46946">
    <property type="entry name" value="S13-like H2TH domain"/>
    <property type="match status" value="1"/>
</dbReference>
<evidence type="ECO:0000259" key="17">
    <source>
        <dbReference type="PROSITE" id="PS51068"/>
    </source>
</evidence>
<evidence type="ECO:0000256" key="1">
    <source>
        <dbReference type="ARBA" id="ARBA00001668"/>
    </source>
</evidence>
<dbReference type="EMBL" id="JBHTOA010000031">
    <property type="protein sequence ID" value="MFD1399283.1"/>
    <property type="molecule type" value="Genomic_DNA"/>
</dbReference>
<evidence type="ECO:0000256" key="11">
    <source>
        <dbReference type="ARBA" id="ARBA00023239"/>
    </source>
</evidence>
<dbReference type="NCBIfam" id="NF002211">
    <property type="entry name" value="PRK01103.1"/>
    <property type="match status" value="1"/>
</dbReference>
<keyword evidence="10 15" id="KW-0234">DNA repair</keyword>
<dbReference type="InterPro" id="IPR012319">
    <property type="entry name" value="FPG_cat"/>
</dbReference>
<dbReference type="CDD" id="cd08966">
    <property type="entry name" value="EcFpg-like_N"/>
    <property type="match status" value="1"/>
</dbReference>
<dbReference type="SMART" id="SM00898">
    <property type="entry name" value="Fapy_DNA_glyco"/>
    <property type="match status" value="1"/>
</dbReference>
<keyword evidence="9 15" id="KW-0238">DNA-binding</keyword>
<evidence type="ECO:0000313" key="18">
    <source>
        <dbReference type="EMBL" id="MFD1399283.1"/>
    </source>
</evidence>
<dbReference type="InterPro" id="IPR015887">
    <property type="entry name" value="DNA_glyclase_Znf_dom_DNA_BS"/>
</dbReference>
<organism evidence="18 19">
    <name type="scientific">Lacticaseibacillus suilingensis</name>
    <dbReference type="NCBI Taxonomy" id="2799577"/>
    <lineage>
        <taxon>Bacteria</taxon>
        <taxon>Bacillati</taxon>
        <taxon>Bacillota</taxon>
        <taxon>Bacilli</taxon>
        <taxon>Lactobacillales</taxon>
        <taxon>Lactobacillaceae</taxon>
        <taxon>Lacticaseibacillus</taxon>
    </lineage>
</organism>
<dbReference type="Pfam" id="PF01149">
    <property type="entry name" value="Fapy_DNA_glyco"/>
    <property type="match status" value="1"/>
</dbReference>
<feature type="active site" description="Proton donor" evidence="15">
    <location>
        <position position="3"/>
    </location>
</feature>
<dbReference type="PROSITE" id="PS01242">
    <property type="entry name" value="ZF_FPG_1"/>
    <property type="match status" value="1"/>
</dbReference>
<dbReference type="PROSITE" id="PS51068">
    <property type="entry name" value="FPG_CAT"/>
    <property type="match status" value="1"/>
</dbReference>
<evidence type="ECO:0000256" key="10">
    <source>
        <dbReference type="ARBA" id="ARBA00023204"/>
    </source>
</evidence>
<dbReference type="Proteomes" id="UP001597199">
    <property type="component" value="Unassembled WGS sequence"/>
</dbReference>
<dbReference type="InterPro" id="IPR010663">
    <property type="entry name" value="Znf_FPG/IleRS"/>
</dbReference>
<evidence type="ECO:0000259" key="16">
    <source>
        <dbReference type="PROSITE" id="PS51066"/>
    </source>
</evidence>
<feature type="binding site" evidence="15">
    <location>
        <position position="111"/>
    </location>
    <ligand>
        <name>DNA</name>
        <dbReference type="ChEBI" id="CHEBI:16991"/>
    </ligand>
</feature>
<evidence type="ECO:0000256" key="2">
    <source>
        <dbReference type="ARBA" id="ARBA00009409"/>
    </source>
</evidence>
<dbReference type="Gene3D" id="3.20.190.10">
    <property type="entry name" value="MutM-like, N-terminal"/>
    <property type="match status" value="1"/>
</dbReference>
<keyword evidence="5 15" id="KW-0227">DNA damage</keyword>
<keyword evidence="4 15" id="KW-0479">Metal-binding</keyword>
<reference evidence="19" key="1">
    <citation type="journal article" date="2019" name="Int. J. Syst. Evol. Microbiol.">
        <title>The Global Catalogue of Microorganisms (GCM) 10K type strain sequencing project: providing services to taxonomists for standard genome sequencing and annotation.</title>
        <authorList>
            <consortium name="The Broad Institute Genomics Platform"/>
            <consortium name="The Broad Institute Genome Sequencing Center for Infectious Disease"/>
            <person name="Wu L."/>
            <person name="Ma J."/>
        </authorList>
    </citation>
    <scope>NUCLEOTIDE SEQUENCE [LARGE SCALE GENOMIC DNA]</scope>
    <source>
        <strain evidence="19">CCM 9110</strain>
    </source>
</reference>
<keyword evidence="13 15" id="KW-0326">Glycosidase</keyword>
<dbReference type="GO" id="GO:0008534">
    <property type="term" value="F:oxidized purine nucleobase lesion DNA N-glycosylase activity"/>
    <property type="evidence" value="ECO:0007669"/>
    <property type="project" value="UniProtKB-EC"/>
</dbReference>
<dbReference type="PANTHER" id="PTHR22993">
    <property type="entry name" value="FORMAMIDOPYRIMIDINE-DNA GLYCOSYLASE"/>
    <property type="match status" value="1"/>
</dbReference>
<dbReference type="PROSITE" id="PS51066">
    <property type="entry name" value="ZF_FPG_2"/>
    <property type="match status" value="1"/>
</dbReference>
<protein>
    <recommendedName>
        <fullName evidence="15">Formamidopyrimidine-DNA glycosylase</fullName>
        <shortName evidence="15">Fapy-DNA glycosylase</shortName>
        <ecNumber evidence="15">3.2.2.23</ecNumber>
    </recommendedName>
    <alternativeName>
        <fullName evidence="15">DNA-(apurinic or apyrimidinic site) lyase MutM</fullName>
        <shortName evidence="15">AP lyase MutM</shortName>
        <ecNumber evidence="15">4.2.99.18</ecNumber>
    </alternativeName>
</protein>
<feature type="binding site" evidence="15">
    <location>
        <position position="155"/>
    </location>
    <ligand>
        <name>DNA</name>
        <dbReference type="ChEBI" id="CHEBI:16991"/>
    </ligand>
</feature>
<comment type="similarity">
    <text evidence="2 15">Belongs to the FPG family.</text>
</comment>
<keyword evidence="12 15" id="KW-0511">Multifunctional enzyme</keyword>
<evidence type="ECO:0000256" key="9">
    <source>
        <dbReference type="ARBA" id="ARBA00023125"/>
    </source>
</evidence>
<evidence type="ECO:0000256" key="14">
    <source>
        <dbReference type="ARBA" id="ARBA00044632"/>
    </source>
</evidence>
<dbReference type="Pfam" id="PF06827">
    <property type="entry name" value="zf-FPG_IleRS"/>
    <property type="match status" value="1"/>
</dbReference>
<name>A0ABW4BHB3_9LACO</name>
<comment type="caution">
    <text evidence="18">The sequence shown here is derived from an EMBL/GenBank/DDBJ whole genome shotgun (WGS) entry which is preliminary data.</text>
</comment>
<dbReference type="EC" id="4.2.99.18" evidence="15"/>
<dbReference type="InterPro" id="IPR010979">
    <property type="entry name" value="Ribosomal_uS13-like_H2TH"/>
</dbReference>
<dbReference type="PANTHER" id="PTHR22993:SF9">
    <property type="entry name" value="FORMAMIDOPYRIMIDINE-DNA GLYCOSYLASE"/>
    <property type="match status" value="1"/>
</dbReference>
<keyword evidence="11 15" id="KW-0456">Lyase</keyword>
<accession>A0ABW4BHB3</accession>
<keyword evidence="6 15" id="KW-0863">Zinc-finger</keyword>
<dbReference type="InterPro" id="IPR015886">
    <property type="entry name" value="H2TH_FPG"/>
</dbReference>
<feature type="active site" description="Proton donor; for beta-elimination activity" evidence="15">
    <location>
        <position position="58"/>
    </location>
</feature>
<evidence type="ECO:0000256" key="8">
    <source>
        <dbReference type="ARBA" id="ARBA00022833"/>
    </source>
</evidence>
<comment type="cofactor">
    <cofactor evidence="15">
        <name>Zn(2+)</name>
        <dbReference type="ChEBI" id="CHEBI:29105"/>
    </cofactor>
    <text evidence="15">Binds 1 zinc ion per subunit.</text>
</comment>
<evidence type="ECO:0000256" key="5">
    <source>
        <dbReference type="ARBA" id="ARBA00022763"/>
    </source>
</evidence>
<evidence type="ECO:0000256" key="15">
    <source>
        <dbReference type="HAMAP-Rule" id="MF_00103"/>
    </source>
</evidence>
<evidence type="ECO:0000256" key="7">
    <source>
        <dbReference type="ARBA" id="ARBA00022801"/>
    </source>
</evidence>
<evidence type="ECO:0000256" key="12">
    <source>
        <dbReference type="ARBA" id="ARBA00023268"/>
    </source>
</evidence>
<comment type="catalytic activity">
    <reaction evidence="1 15">
        <text>Hydrolysis of DNA containing ring-opened 7-methylguanine residues, releasing 2,6-diamino-4-hydroxy-5-(N-methyl)formamidopyrimidine.</text>
        <dbReference type="EC" id="3.2.2.23"/>
    </reaction>
</comment>
<feature type="active site" description="Schiff-base intermediate with DNA" evidence="15">
    <location>
        <position position="2"/>
    </location>
</feature>
<dbReference type="Pfam" id="PF06831">
    <property type="entry name" value="H2TH"/>
    <property type="match status" value="1"/>
</dbReference>
<evidence type="ECO:0000256" key="3">
    <source>
        <dbReference type="ARBA" id="ARBA00011245"/>
    </source>
</evidence>
<dbReference type="InterPro" id="IPR035937">
    <property type="entry name" value="FPG_N"/>
</dbReference>
<comment type="caution">
    <text evidence="15">Lacks conserved residue(s) required for the propagation of feature annotation.</text>
</comment>
<comment type="function">
    <text evidence="15">Involved in base excision repair of DNA damaged by oxidation or by mutagenic agents. Acts as DNA glycosylase that recognizes and removes damaged bases. Has a preference for oxidized purines, such as 7,8-dihydro-8-oxoguanine (8-oxoG). Has AP (apurinic/apyrimidinic) lyase activity and introduces nicks in the DNA strand. Cleaves the DNA backbone by beta-delta elimination to generate a single-strand break at the site of the removed base with both 3'- and 5'-phosphates.</text>
</comment>